<proteinExistence type="predicted"/>
<evidence type="ECO:0000313" key="1">
    <source>
        <dbReference type="EMBL" id="HCO25875.1"/>
    </source>
</evidence>
<reference evidence="1 2" key="1">
    <citation type="journal article" date="2018" name="Nat. Biotechnol.">
        <title>A standardized bacterial taxonomy based on genome phylogeny substantially revises the tree of life.</title>
        <authorList>
            <person name="Parks D.H."/>
            <person name="Chuvochina M."/>
            <person name="Waite D.W."/>
            <person name="Rinke C."/>
            <person name="Skarshewski A."/>
            <person name="Chaumeil P.A."/>
            <person name="Hugenholtz P."/>
        </authorList>
    </citation>
    <scope>NUCLEOTIDE SEQUENCE [LARGE SCALE GENOMIC DNA]</scope>
    <source>
        <strain evidence="1">UBA9375</strain>
    </source>
</reference>
<feature type="non-terminal residue" evidence="1">
    <location>
        <position position="1"/>
    </location>
</feature>
<accession>A0A3D3RAL4</accession>
<comment type="caution">
    <text evidence="1">The sequence shown here is derived from an EMBL/GenBank/DDBJ whole genome shotgun (WGS) entry which is preliminary data.</text>
</comment>
<feature type="non-terminal residue" evidence="1">
    <location>
        <position position="803"/>
    </location>
</feature>
<organism evidence="1 2">
    <name type="scientific">Gimesia maris</name>
    <dbReference type="NCBI Taxonomy" id="122"/>
    <lineage>
        <taxon>Bacteria</taxon>
        <taxon>Pseudomonadati</taxon>
        <taxon>Planctomycetota</taxon>
        <taxon>Planctomycetia</taxon>
        <taxon>Planctomycetales</taxon>
        <taxon>Planctomycetaceae</taxon>
        <taxon>Gimesia</taxon>
    </lineage>
</organism>
<dbReference type="AlphaFoldDB" id="A0A3D3RAL4"/>
<gene>
    <name evidence="1" type="ORF">DIT97_23670</name>
</gene>
<name>A0A3D3RAL4_9PLAN</name>
<sequence>TTPHIGAYQNPPTLYPGIYGTGDIVVYGTGQDDLLEITFTSENEATFVLTRDVTGTPAVQATVTLTGITSITFYGLDGDDVFIINQPDNGFANPSGGIFFHGGSQNNNGNYLTSPTGGDALVLNHDVPLEADSVSYVFTPDAVPAEGEDGVITITDVTLSDLTTTISFTGLEPIIDNLLVSDRDFDFTDADEIISLSDDGNAGDNYSYIDSTHSESVRFLNPTTSITIRTDSLGTPVGVDTIQVDTLDSMFDASLTILAGADDSVTFQTTTNLVTGDLLITAESVDILADISAASVDISTSGVTSTTFNGGTVSTTGSQLYNNAVNFVTNSTLTSSNGDTIEFVSTVDGSIDLVINTTGSTIFGDVVGNIQALTTLTTNTGGITYLNGGIVNTTGSQIYNDDVILGANTVLTSTETADIIFNMTLNGTFVLEINTDSDTTFNGTVGNDSALASLITDANGITNINGGSIDTIGSQTFNDEVLLGDDTRLESSSSGNITFNSLLDGSFNLVVNTVGNSTFEDRVGDSAALTSLTTNTGGTTNINGGSVRTTGSQTYHDDVVLGVSTAFTSNTTGDITYNASVTGGAGITVDISSTNDININGAFTTDEYISATAGNDILITALVSSTNGPLTFLADNDIHLTSTGSIVAQSNSLITLTADNDNSSAGAITLDSGSSIESQGGQILMSAYDDVALSSITTTGGLVDITSTNGGITDNDSTGVDNVTASQLIMNSNLSIGQLADAIDTSVSFLEADAGTGGLFLDNTGNLTIGGISTQVGLDANVEMLVNVTGTLNITEDTQSTMG</sequence>
<dbReference type="Proteomes" id="UP000263642">
    <property type="component" value="Unassembled WGS sequence"/>
</dbReference>
<protein>
    <submittedName>
        <fullName evidence="1">Uncharacterized protein</fullName>
    </submittedName>
</protein>
<evidence type="ECO:0000313" key="2">
    <source>
        <dbReference type="Proteomes" id="UP000263642"/>
    </source>
</evidence>
<dbReference type="EMBL" id="DQAY01000141">
    <property type="protein sequence ID" value="HCO25875.1"/>
    <property type="molecule type" value="Genomic_DNA"/>
</dbReference>